<dbReference type="InterPro" id="IPR000873">
    <property type="entry name" value="AMP-dep_synth/lig_dom"/>
</dbReference>
<reference evidence="8 9" key="1">
    <citation type="submission" date="2017-11" db="EMBL/GenBank/DDBJ databases">
        <title>Draft genome sequence of Rhizobiales bacterium SY3-13.</title>
        <authorList>
            <person name="Sun C."/>
        </authorList>
    </citation>
    <scope>NUCLEOTIDE SEQUENCE [LARGE SCALE GENOMIC DNA]</scope>
    <source>
        <strain evidence="8 9">SY3-13</strain>
    </source>
</reference>
<evidence type="ECO:0000313" key="8">
    <source>
        <dbReference type="EMBL" id="PJK31500.1"/>
    </source>
</evidence>
<dbReference type="InterPro" id="IPR050237">
    <property type="entry name" value="ATP-dep_AMP-bd_enzyme"/>
</dbReference>
<dbReference type="OrthoDB" id="9803968at2"/>
<dbReference type="InterPro" id="IPR045851">
    <property type="entry name" value="AMP-bd_C_sf"/>
</dbReference>
<dbReference type="AlphaFoldDB" id="A0A2M9G723"/>
<dbReference type="Pfam" id="PF00501">
    <property type="entry name" value="AMP-binding"/>
    <property type="match status" value="1"/>
</dbReference>
<dbReference type="NCBIfam" id="NF004837">
    <property type="entry name" value="PRK06187.1"/>
    <property type="match status" value="1"/>
</dbReference>
<proteinExistence type="inferred from homology"/>
<protein>
    <recommendedName>
        <fullName evidence="5">3-methylmercaptopropionyl-CoA ligase</fullName>
        <ecNumber evidence="4">6.2.1.44</ecNumber>
    </recommendedName>
</protein>
<gene>
    <name evidence="8" type="ORF">CVT23_01820</name>
</gene>
<evidence type="ECO:0000259" key="6">
    <source>
        <dbReference type="Pfam" id="PF00501"/>
    </source>
</evidence>
<keyword evidence="2" id="KW-0436">Ligase</keyword>
<accession>A0A2M9G723</accession>
<dbReference type="Gene3D" id="3.30.300.30">
    <property type="match status" value="1"/>
</dbReference>
<dbReference type="GO" id="GO:0016877">
    <property type="term" value="F:ligase activity, forming carbon-sulfur bonds"/>
    <property type="evidence" value="ECO:0007669"/>
    <property type="project" value="UniProtKB-ARBA"/>
</dbReference>
<dbReference type="CDD" id="cd17631">
    <property type="entry name" value="FACL_FadD13-like"/>
    <property type="match status" value="1"/>
</dbReference>
<dbReference type="Pfam" id="PF13193">
    <property type="entry name" value="AMP-binding_C"/>
    <property type="match status" value="1"/>
</dbReference>
<comment type="catalytic activity">
    <reaction evidence="3">
        <text>3-(methylsulfanyl)propanoate + ATP + CoA = 3-(methylsulfanyl)propanoyl-CoA + AMP + diphosphate</text>
        <dbReference type="Rhea" id="RHEA:43052"/>
        <dbReference type="ChEBI" id="CHEBI:30616"/>
        <dbReference type="ChEBI" id="CHEBI:33019"/>
        <dbReference type="ChEBI" id="CHEBI:49016"/>
        <dbReference type="ChEBI" id="CHEBI:57287"/>
        <dbReference type="ChEBI" id="CHEBI:82815"/>
        <dbReference type="ChEBI" id="CHEBI:456215"/>
        <dbReference type="EC" id="6.2.1.44"/>
    </reaction>
    <physiologicalReaction direction="left-to-right" evidence="3">
        <dbReference type="Rhea" id="RHEA:43053"/>
    </physiologicalReaction>
</comment>
<organism evidence="8 9">
    <name type="scientific">Minwuia thermotolerans</name>
    <dbReference type="NCBI Taxonomy" id="2056226"/>
    <lineage>
        <taxon>Bacteria</taxon>
        <taxon>Pseudomonadati</taxon>
        <taxon>Pseudomonadota</taxon>
        <taxon>Alphaproteobacteria</taxon>
        <taxon>Minwuiales</taxon>
        <taxon>Minwuiaceae</taxon>
        <taxon>Minwuia</taxon>
    </lineage>
</organism>
<evidence type="ECO:0000256" key="4">
    <source>
        <dbReference type="ARBA" id="ARBA00066616"/>
    </source>
</evidence>
<evidence type="ECO:0000256" key="1">
    <source>
        <dbReference type="ARBA" id="ARBA00006432"/>
    </source>
</evidence>
<evidence type="ECO:0000256" key="5">
    <source>
        <dbReference type="ARBA" id="ARBA00067668"/>
    </source>
</evidence>
<dbReference type="Proteomes" id="UP000229498">
    <property type="component" value="Unassembled WGS sequence"/>
</dbReference>
<comment type="caution">
    <text evidence="8">The sequence shown here is derived from an EMBL/GenBank/DDBJ whole genome shotgun (WGS) entry which is preliminary data.</text>
</comment>
<feature type="domain" description="AMP-binding enzyme C-terminal" evidence="7">
    <location>
        <begin position="428"/>
        <end position="503"/>
    </location>
</feature>
<evidence type="ECO:0000313" key="9">
    <source>
        <dbReference type="Proteomes" id="UP000229498"/>
    </source>
</evidence>
<dbReference type="InterPro" id="IPR042099">
    <property type="entry name" value="ANL_N_sf"/>
</dbReference>
<evidence type="ECO:0000256" key="3">
    <source>
        <dbReference type="ARBA" id="ARBA00051915"/>
    </source>
</evidence>
<dbReference type="FunFam" id="3.30.300.30:FF:000008">
    <property type="entry name" value="2,3-dihydroxybenzoate-AMP ligase"/>
    <property type="match status" value="1"/>
</dbReference>
<dbReference type="PANTHER" id="PTHR43767:SF7">
    <property type="entry name" value="MEDIUM_LONG-CHAIN-FATTY-ACID--COA LIGASE FADD8"/>
    <property type="match status" value="1"/>
</dbReference>
<feature type="domain" description="AMP-dependent synthetase/ligase" evidence="6">
    <location>
        <begin position="14"/>
        <end position="378"/>
    </location>
</feature>
<evidence type="ECO:0000259" key="7">
    <source>
        <dbReference type="Pfam" id="PF13193"/>
    </source>
</evidence>
<dbReference type="EMBL" id="PHIG01000005">
    <property type="protein sequence ID" value="PJK31500.1"/>
    <property type="molecule type" value="Genomic_DNA"/>
</dbReference>
<sequence>MRGRQAVKVLGDILRHHAAERGGKTALKFGGREHSYADLDRSTNRVANALRAAGLGKGARIALLAANTDRFFELQFGAAKAGVVLVPVNFRLAPPEVAFVVNDAGAETFFVDAAHAALVRRIAGDLPTVKRIVAVDFADDEWTDYLAWRDRGGDHECGVEVLETDTACQMYTSGTTGHPKGVELMHCNLMSLMPAATRRWANWNADDVNLICMPLFHIAGGGWGIVGLYSGCTNILQADVDPGLILETIETERVSIVLFVPAVILFLTQHPKVKDTDFSSLRLVIYGASPIPLDLLQRAVGLFGCDFAQVYGLTETSGAITYLPPEEHRPEGGPRMKSCGKAHEAVEIRIVDDEGRELPAGEVGEIICRTPQNMKGYWKRPEATAAVLREGWFRTGDAGYLDADGYLYIHDRIKDMIVSGGENIYPAEVESALFGHPAIADIAVIGVPDVKWGEAVKAVVVLKEGARLTEDELVAYARERIAGYKAPKSVDFVAELPRNPSGKILKRELRAPYWEGRDRQVN</sequence>
<name>A0A2M9G723_9PROT</name>
<keyword evidence="9" id="KW-1185">Reference proteome</keyword>
<dbReference type="SUPFAM" id="SSF56801">
    <property type="entry name" value="Acetyl-CoA synthetase-like"/>
    <property type="match status" value="1"/>
</dbReference>
<evidence type="ECO:0000256" key="2">
    <source>
        <dbReference type="ARBA" id="ARBA00022598"/>
    </source>
</evidence>
<comment type="similarity">
    <text evidence="1">Belongs to the ATP-dependent AMP-binding enzyme family.</text>
</comment>
<dbReference type="PANTHER" id="PTHR43767">
    <property type="entry name" value="LONG-CHAIN-FATTY-ACID--COA LIGASE"/>
    <property type="match status" value="1"/>
</dbReference>
<dbReference type="InterPro" id="IPR025110">
    <property type="entry name" value="AMP-bd_C"/>
</dbReference>
<dbReference type="EC" id="6.2.1.44" evidence="4"/>
<dbReference type="Gene3D" id="3.40.50.12780">
    <property type="entry name" value="N-terminal domain of ligase-like"/>
    <property type="match status" value="1"/>
</dbReference>